<evidence type="ECO:0000256" key="3">
    <source>
        <dbReference type="ARBA" id="ARBA00022679"/>
    </source>
</evidence>
<dbReference type="GO" id="GO:0004366">
    <property type="term" value="F:glycerol-3-phosphate O-acyltransferase activity"/>
    <property type="evidence" value="ECO:0007669"/>
    <property type="project" value="UniProtKB-EC"/>
</dbReference>
<evidence type="ECO:0000256" key="4">
    <source>
        <dbReference type="ARBA" id="ARBA00022692"/>
    </source>
</evidence>
<dbReference type="Pfam" id="PF02660">
    <property type="entry name" value="G3P_acyltransf"/>
    <property type="match status" value="1"/>
</dbReference>
<keyword evidence="12" id="KW-1185">Reference proteome</keyword>
<evidence type="ECO:0000256" key="5">
    <source>
        <dbReference type="ARBA" id="ARBA00022989"/>
    </source>
</evidence>
<proteinExistence type="inferred from homology"/>
<comment type="caution">
    <text evidence="11">The sequence shown here is derived from an EMBL/GenBank/DDBJ whole genome shotgun (WGS) entry which is preliminary data.</text>
</comment>
<dbReference type="NCBIfam" id="TIGR00023">
    <property type="entry name" value="glycerol-3-phosphate 1-O-acyltransferase PlsY"/>
    <property type="match status" value="1"/>
</dbReference>
<evidence type="ECO:0000256" key="2">
    <source>
        <dbReference type="ARBA" id="ARBA00022516"/>
    </source>
</evidence>
<dbReference type="RefSeq" id="WP_305932964.1">
    <property type="nucleotide sequence ID" value="NZ_JAVAIM010000001.1"/>
</dbReference>
<comment type="pathway">
    <text evidence="10">Lipid metabolism; phospholipid metabolism.</text>
</comment>
<evidence type="ECO:0000256" key="7">
    <source>
        <dbReference type="ARBA" id="ARBA00023136"/>
    </source>
</evidence>
<feature type="transmembrane region" description="Helical" evidence="10">
    <location>
        <begin position="147"/>
        <end position="180"/>
    </location>
</feature>
<evidence type="ECO:0000256" key="9">
    <source>
        <dbReference type="ARBA" id="ARBA00023264"/>
    </source>
</evidence>
<comment type="similarity">
    <text evidence="10">Belongs to the PlsY family.</text>
</comment>
<keyword evidence="5 10" id="KW-1133">Transmembrane helix</keyword>
<sequence>MDFGSGFTITTLYAALLGYGFGSIPFGLILAKLAGKGDIRQQGSGNIGATNVLRTGSKGLAAATLLLDLLKGFVPVFLAKLWFPEDMGWTALFAVLGHCFPVWLGFKGGKGVATNAGVAFGLMWPLGVVYAIAWLGMLAVTKISSLAGMVAVVVTAIAAYFAGEPTFAKVMAIIAVLVLWLHRENIKRLKAGTEPKIGSKG</sequence>
<keyword evidence="7 10" id="KW-0472">Membrane</keyword>
<comment type="function">
    <text evidence="10">Catalyzes the transfer of an acyl group from acyl-phosphate (acyl-PO(4)) to glycerol-3-phosphate (G3P) to form lysophosphatidic acid (LPA). This enzyme utilizes acyl-phosphate as fatty acyl donor, but not acyl-CoA or acyl-ACP.</text>
</comment>
<evidence type="ECO:0000313" key="11">
    <source>
        <dbReference type="EMBL" id="MDP4575707.1"/>
    </source>
</evidence>
<protein>
    <recommendedName>
        <fullName evidence="10">Glycerol-3-phosphate acyltransferase</fullName>
    </recommendedName>
    <alternativeName>
        <fullName evidence="10">Acyl-PO4 G3P acyltransferase</fullName>
    </alternativeName>
    <alternativeName>
        <fullName evidence="10">Acyl-phosphate--glycerol-3-phosphate acyltransferase</fullName>
    </alternativeName>
    <alternativeName>
        <fullName evidence="10">G3P acyltransferase</fullName>
        <shortName evidence="10">GPAT</shortName>
        <ecNumber evidence="10">2.3.1.275</ecNumber>
    </alternativeName>
    <alternativeName>
        <fullName evidence="10">Lysophosphatidic acid synthase</fullName>
        <shortName evidence="10">LPA synthase</shortName>
    </alternativeName>
</protein>
<evidence type="ECO:0000256" key="1">
    <source>
        <dbReference type="ARBA" id="ARBA00022475"/>
    </source>
</evidence>
<evidence type="ECO:0000256" key="10">
    <source>
        <dbReference type="HAMAP-Rule" id="MF_01043"/>
    </source>
</evidence>
<dbReference type="EMBL" id="JAVAIM010000001">
    <property type="protein sequence ID" value="MDP4575707.1"/>
    <property type="molecule type" value="Genomic_DNA"/>
</dbReference>
<reference evidence="11 12" key="1">
    <citation type="submission" date="2023-08" db="EMBL/GenBank/DDBJ databases">
        <title>genomic of G39.</title>
        <authorList>
            <person name="Wang Y."/>
        </authorList>
    </citation>
    <scope>NUCLEOTIDE SEQUENCE [LARGE SCALE GENOMIC DNA]</scope>
    <source>
        <strain evidence="11 12">G39</strain>
    </source>
</reference>
<keyword evidence="8 10" id="KW-0594">Phospholipid biosynthesis</keyword>
<dbReference type="PANTHER" id="PTHR30309">
    <property type="entry name" value="INNER MEMBRANE PROTEIN YGIH"/>
    <property type="match status" value="1"/>
</dbReference>
<dbReference type="Proteomes" id="UP001240639">
    <property type="component" value="Unassembled WGS sequence"/>
</dbReference>
<feature type="transmembrane region" description="Helical" evidence="10">
    <location>
        <begin position="89"/>
        <end position="106"/>
    </location>
</feature>
<keyword evidence="4 10" id="KW-0812">Transmembrane</keyword>
<feature type="transmembrane region" description="Helical" evidence="10">
    <location>
        <begin position="118"/>
        <end position="141"/>
    </location>
</feature>
<keyword evidence="6 10" id="KW-0443">Lipid metabolism</keyword>
<gene>
    <name evidence="10 11" type="primary">plsY</name>
    <name evidence="11" type="ORF">Q9K02_11205</name>
</gene>
<comment type="catalytic activity">
    <reaction evidence="10">
        <text>an acyl phosphate + sn-glycerol 3-phosphate = a 1-acyl-sn-glycero-3-phosphate + phosphate</text>
        <dbReference type="Rhea" id="RHEA:34075"/>
        <dbReference type="ChEBI" id="CHEBI:43474"/>
        <dbReference type="ChEBI" id="CHEBI:57597"/>
        <dbReference type="ChEBI" id="CHEBI:57970"/>
        <dbReference type="ChEBI" id="CHEBI:59918"/>
        <dbReference type="EC" id="2.3.1.275"/>
    </reaction>
</comment>
<keyword evidence="1 10" id="KW-1003">Cell membrane</keyword>
<feature type="transmembrane region" description="Helical" evidence="10">
    <location>
        <begin position="12"/>
        <end position="31"/>
    </location>
</feature>
<dbReference type="SMART" id="SM01207">
    <property type="entry name" value="G3P_acyltransf"/>
    <property type="match status" value="1"/>
</dbReference>
<evidence type="ECO:0000256" key="6">
    <source>
        <dbReference type="ARBA" id="ARBA00023098"/>
    </source>
</evidence>
<dbReference type="InterPro" id="IPR003811">
    <property type="entry name" value="G3P_acylTferase_PlsY"/>
</dbReference>
<organism evidence="11 12">
    <name type="scientific">Qipengyuania profundimaris</name>
    <dbReference type="NCBI Taxonomy" id="3067652"/>
    <lineage>
        <taxon>Bacteria</taxon>
        <taxon>Pseudomonadati</taxon>
        <taxon>Pseudomonadota</taxon>
        <taxon>Alphaproteobacteria</taxon>
        <taxon>Sphingomonadales</taxon>
        <taxon>Erythrobacteraceae</taxon>
        <taxon>Qipengyuania</taxon>
    </lineage>
</organism>
<accession>A0ABT9HRC5</accession>
<keyword evidence="9 10" id="KW-1208">Phospholipid metabolism</keyword>
<name>A0ABT9HRC5_9SPHN</name>
<evidence type="ECO:0000313" key="12">
    <source>
        <dbReference type="Proteomes" id="UP001240639"/>
    </source>
</evidence>
<dbReference type="HAMAP" id="MF_01043">
    <property type="entry name" value="PlsY"/>
    <property type="match status" value="1"/>
</dbReference>
<evidence type="ECO:0000256" key="8">
    <source>
        <dbReference type="ARBA" id="ARBA00023209"/>
    </source>
</evidence>
<dbReference type="EC" id="2.3.1.275" evidence="10"/>
<keyword evidence="3 10" id="KW-0808">Transferase</keyword>
<comment type="subcellular location">
    <subcellularLocation>
        <location evidence="10">Cell membrane</location>
        <topology evidence="10">Multi-pass membrane protein</topology>
    </subcellularLocation>
</comment>
<comment type="subunit">
    <text evidence="10">Probably interacts with PlsX.</text>
</comment>
<dbReference type="PANTHER" id="PTHR30309:SF0">
    <property type="entry name" value="GLYCEROL-3-PHOSPHATE ACYLTRANSFERASE-RELATED"/>
    <property type="match status" value="1"/>
</dbReference>
<keyword evidence="2 10" id="KW-0444">Lipid biosynthesis</keyword>
<keyword evidence="11" id="KW-0012">Acyltransferase</keyword>